<dbReference type="PANTHER" id="PTHR23073">
    <property type="entry name" value="26S PROTEASOME REGULATORY SUBUNIT"/>
    <property type="match status" value="1"/>
</dbReference>
<dbReference type="NCBIfam" id="TIGR01242">
    <property type="entry name" value="proteasome-activating nucleotidase"/>
    <property type="match status" value="1"/>
</dbReference>
<keyword evidence="5 9" id="KW-0067">ATP-binding</keyword>
<dbReference type="GO" id="GO:0010498">
    <property type="term" value="P:proteasomal protein catabolic process"/>
    <property type="evidence" value="ECO:0007669"/>
    <property type="project" value="UniProtKB-UniRule"/>
</dbReference>
<dbReference type="InterPro" id="IPR027417">
    <property type="entry name" value="P-loop_NTPase"/>
</dbReference>
<dbReference type="Pfam" id="PF16450">
    <property type="entry name" value="Prot_ATP_ID_OB_C"/>
    <property type="match status" value="1"/>
</dbReference>
<dbReference type="SMART" id="SM00382">
    <property type="entry name" value="AAA"/>
    <property type="match status" value="1"/>
</dbReference>
<sequence length="395" mass="44037">MEYENSTSKENDSYIEALVADASTLRELLLKYKEELEYYKSQVEKLTAPPLVEATLIDILPDGRALVKSSSGPILIVNILESIDKSKLKPGASVALNQRGSAIIEVLPRVDDPQVRAFEIIEKPNVTYNDIGGLDEQIEELKEVVELPLKNPQMFKMIGVEPPKGVLLHGPPGCGKTLLAKAVAHESNATFIRLVSSELAQKFIGEGARLVKEVFAIAKRKAPSIILIDEIDAIAAKRLDIGTSGEREVHRTLTQLLAEMDGFDPLDDVKVIATTNRIDVLDPAILRPGRFDKIIEIPLPNLRGRYEILKIHTRKMPLSSDVDLIELAKLTEGATGADIKVICTEAALYAIKNRRLQIEKKDFIYAIDKVLKKRFRPYAIEGYVLKNEDQIKYHL</sequence>
<feature type="binding site" evidence="9">
    <location>
        <begin position="173"/>
        <end position="178"/>
    </location>
    <ligand>
        <name>ATP</name>
        <dbReference type="ChEBI" id="CHEBI:30616"/>
    </ligand>
</feature>
<evidence type="ECO:0000256" key="5">
    <source>
        <dbReference type="ARBA" id="ARBA00022840"/>
    </source>
</evidence>
<dbReference type="PROSITE" id="PS00674">
    <property type="entry name" value="AAA"/>
    <property type="match status" value="1"/>
</dbReference>
<organism evidence="12">
    <name type="scientific">Ignisphaera aggregans</name>
    <dbReference type="NCBI Taxonomy" id="334771"/>
    <lineage>
        <taxon>Archaea</taxon>
        <taxon>Thermoproteota</taxon>
        <taxon>Thermoprotei</taxon>
        <taxon>Desulfurococcales</taxon>
        <taxon>Desulfurococcaceae</taxon>
        <taxon>Ignisphaera</taxon>
    </lineage>
</organism>
<gene>
    <name evidence="9" type="primary">pan</name>
    <name evidence="12" type="ORF">ENO26_08240</name>
</gene>
<keyword evidence="3 9" id="KW-0963">Cytoplasm</keyword>
<dbReference type="InterPro" id="IPR041569">
    <property type="entry name" value="AAA_lid_3"/>
</dbReference>
<comment type="similarity">
    <text evidence="2 9 10">Belongs to the AAA ATPase family.</text>
</comment>
<comment type="caution">
    <text evidence="12">The sequence shown here is derived from an EMBL/GenBank/DDBJ whole genome shotgun (WGS) entry which is preliminary data.</text>
</comment>
<proteinExistence type="inferred from homology"/>
<feature type="binding site" evidence="9">
    <location>
        <position position="312"/>
    </location>
    <ligand>
        <name>ATP</name>
        <dbReference type="ChEBI" id="CHEBI:30616"/>
    </ligand>
</feature>
<dbReference type="InterPro" id="IPR023501">
    <property type="entry name" value="Nucleotidase_PAN"/>
</dbReference>
<dbReference type="InterPro" id="IPR032501">
    <property type="entry name" value="Prot_ATP_ID_OB_2nd"/>
</dbReference>
<evidence type="ECO:0000256" key="7">
    <source>
        <dbReference type="ARBA" id="ARBA00023054"/>
    </source>
</evidence>
<evidence type="ECO:0000256" key="9">
    <source>
        <dbReference type="HAMAP-Rule" id="MF_00553"/>
    </source>
</evidence>
<dbReference type="InterPro" id="IPR012340">
    <property type="entry name" value="NA-bd_OB-fold"/>
</dbReference>
<dbReference type="Gene3D" id="1.10.8.60">
    <property type="match status" value="1"/>
</dbReference>
<evidence type="ECO:0000256" key="3">
    <source>
        <dbReference type="ARBA" id="ARBA00022490"/>
    </source>
</evidence>
<dbReference type="GO" id="GO:0043335">
    <property type="term" value="P:protein unfolding"/>
    <property type="evidence" value="ECO:0007669"/>
    <property type="project" value="UniProtKB-UniRule"/>
</dbReference>
<protein>
    <recommendedName>
        <fullName evidence="9">Proteasome-activating nucleotidase</fullName>
        <shortName evidence="9">PAN</shortName>
    </recommendedName>
    <alternativeName>
        <fullName evidence="9">Proteasomal ATPase</fullName>
    </alternativeName>
    <alternativeName>
        <fullName evidence="9">Proteasome regulatory ATPase</fullName>
    </alternativeName>
    <alternativeName>
        <fullName evidence="9">Proteasome regulatory particle</fullName>
    </alternativeName>
</protein>
<dbReference type="InterPro" id="IPR003959">
    <property type="entry name" value="ATPase_AAA_core"/>
</dbReference>
<keyword evidence="6 9" id="KW-0647">Proteasome</keyword>
<dbReference type="Pfam" id="PF17862">
    <property type="entry name" value="AAA_lid_3"/>
    <property type="match status" value="1"/>
</dbReference>
<reference evidence="12" key="1">
    <citation type="journal article" date="2020" name="mSystems">
        <title>Genome- and Community-Level Interaction Insights into Carbon Utilization and Element Cycling Functions of Hydrothermarchaeota in Hydrothermal Sediment.</title>
        <authorList>
            <person name="Zhou Z."/>
            <person name="Liu Y."/>
            <person name="Xu W."/>
            <person name="Pan J."/>
            <person name="Luo Z.H."/>
            <person name="Li M."/>
        </authorList>
    </citation>
    <scope>NUCLEOTIDE SEQUENCE [LARGE SCALE GENOMIC DNA]</scope>
    <source>
        <strain evidence="12">SpSt-125</strain>
    </source>
</reference>
<dbReference type="AlphaFoldDB" id="A0A7J2U3V4"/>
<dbReference type="HAMAP" id="MF_00553">
    <property type="entry name" value="PAN"/>
    <property type="match status" value="1"/>
</dbReference>
<dbReference type="FunFam" id="1.10.8.60:FF:000006">
    <property type="entry name" value="26S protease regulatory subunit 8"/>
    <property type="match status" value="1"/>
</dbReference>
<evidence type="ECO:0000313" key="12">
    <source>
        <dbReference type="EMBL" id="HEM67530.1"/>
    </source>
</evidence>
<evidence type="ECO:0000256" key="2">
    <source>
        <dbReference type="ARBA" id="ARBA00006914"/>
    </source>
</evidence>
<evidence type="ECO:0000256" key="10">
    <source>
        <dbReference type="RuleBase" id="RU003651"/>
    </source>
</evidence>
<name>A0A7J2U3V4_9CREN</name>
<dbReference type="Pfam" id="PF00004">
    <property type="entry name" value="AAA"/>
    <property type="match status" value="1"/>
</dbReference>
<evidence type="ECO:0000256" key="1">
    <source>
        <dbReference type="ARBA" id="ARBA00004496"/>
    </source>
</evidence>
<dbReference type="InterPro" id="IPR003960">
    <property type="entry name" value="ATPase_AAA_CS"/>
</dbReference>
<accession>A0A7J2U3V4</accession>
<dbReference type="GO" id="GO:0022623">
    <property type="term" value="C:proteasome-activating nucleotidase complex"/>
    <property type="evidence" value="ECO:0007669"/>
    <property type="project" value="UniProtKB-UniRule"/>
</dbReference>
<evidence type="ECO:0000259" key="11">
    <source>
        <dbReference type="SMART" id="SM00382"/>
    </source>
</evidence>
<evidence type="ECO:0000256" key="4">
    <source>
        <dbReference type="ARBA" id="ARBA00022741"/>
    </source>
</evidence>
<evidence type="ECO:0000256" key="8">
    <source>
        <dbReference type="ARBA" id="ARBA00023186"/>
    </source>
</evidence>
<comment type="domain">
    <text evidence="9">Consists of three main regions, an N-terminal coiled-coil domain that may assist in substrate recognition, an interdomain involved in PAN hexamerization, and a C-terminal ATPase domain of the AAA type.</text>
</comment>
<dbReference type="GO" id="GO:0005524">
    <property type="term" value="F:ATP binding"/>
    <property type="evidence" value="ECO:0007669"/>
    <property type="project" value="UniProtKB-UniRule"/>
</dbReference>
<keyword evidence="8 9" id="KW-0143">Chaperone</keyword>
<dbReference type="Gene3D" id="3.40.50.300">
    <property type="entry name" value="P-loop containing nucleotide triphosphate hydrolases"/>
    <property type="match status" value="1"/>
</dbReference>
<evidence type="ECO:0000256" key="6">
    <source>
        <dbReference type="ARBA" id="ARBA00022942"/>
    </source>
</evidence>
<dbReference type="Gene3D" id="2.40.50.140">
    <property type="entry name" value="Nucleic acid-binding proteins"/>
    <property type="match status" value="1"/>
</dbReference>
<keyword evidence="7" id="KW-0175">Coiled coil</keyword>
<feature type="domain" description="AAA+ ATPase" evidence="11">
    <location>
        <begin position="162"/>
        <end position="301"/>
    </location>
</feature>
<dbReference type="GO" id="GO:0005737">
    <property type="term" value="C:cytoplasm"/>
    <property type="evidence" value="ECO:0007669"/>
    <property type="project" value="UniProtKB-SubCell"/>
</dbReference>
<dbReference type="GO" id="GO:0016887">
    <property type="term" value="F:ATP hydrolysis activity"/>
    <property type="evidence" value="ECO:0007669"/>
    <property type="project" value="UniProtKB-UniRule"/>
</dbReference>
<dbReference type="FunFam" id="3.40.50.300:FF:000033">
    <property type="entry name" value="26S protease regulatory subunit 6B"/>
    <property type="match status" value="1"/>
</dbReference>
<dbReference type="InterPro" id="IPR003593">
    <property type="entry name" value="AAA+_ATPase"/>
</dbReference>
<dbReference type="InterPro" id="IPR050221">
    <property type="entry name" value="26S_Proteasome_ATPase"/>
</dbReference>
<dbReference type="EMBL" id="DSEU01000056">
    <property type="protein sequence ID" value="HEM67530.1"/>
    <property type="molecule type" value="Genomic_DNA"/>
</dbReference>
<keyword evidence="4 9" id="KW-0547">Nucleotide-binding</keyword>
<dbReference type="NCBIfam" id="NF003069">
    <property type="entry name" value="PRK03992.1"/>
    <property type="match status" value="1"/>
</dbReference>
<comment type="function">
    <text evidence="9">ATPase which is responsible for recognizing, binding, unfolding and translocation of substrate proteins into the archaeal 20S proteasome core particle. Is essential for opening the gate of the 20S proteasome via an interaction with its C-terminus, thereby allowing substrate entry and access to the site of proteolysis. Thus, the C-termini of the proteasomal ATPase function like a 'key in a lock' to induce gate opening and therefore regulate proteolysis. Unfolding activity requires energy from ATP hydrolysis, whereas ATP binding alone promotes ATPase-20S proteasome association which triggers gate opening, and supports translocation of unfolded substrates.</text>
</comment>
<comment type="subunit">
    <text evidence="9">Homohexamer. The hexameric complex has a two-ring architecture resembling a top hat that caps the 20S proteasome core at one or both ends. Upon ATP-binding, the C-terminus of PAN interacts with the alpha-rings of the proteasome core by binding to the intersubunit pockets.</text>
</comment>
<comment type="subcellular location">
    <subcellularLocation>
        <location evidence="1 9">Cytoplasm</location>
    </subcellularLocation>
</comment>
<dbReference type="SUPFAM" id="SSF52540">
    <property type="entry name" value="P-loop containing nucleoside triphosphate hydrolases"/>
    <property type="match status" value="1"/>
</dbReference>